<organism evidence="2 5">
    <name type="scientific">Marinomonas gallaica</name>
    <dbReference type="NCBI Taxonomy" id="1806667"/>
    <lineage>
        <taxon>Bacteria</taxon>
        <taxon>Pseudomonadati</taxon>
        <taxon>Pseudomonadota</taxon>
        <taxon>Gammaproteobacteria</taxon>
        <taxon>Oceanospirillales</taxon>
        <taxon>Oceanospirillaceae</taxon>
        <taxon>Marinomonas</taxon>
    </lineage>
</organism>
<evidence type="ECO:0000313" key="3">
    <source>
        <dbReference type="EMBL" id="SBT22837.1"/>
    </source>
</evidence>
<gene>
    <name evidence="2" type="ORF">MGA5115_03501</name>
    <name evidence="3" type="ORF">MGA5116_03467</name>
</gene>
<evidence type="ECO:0000313" key="4">
    <source>
        <dbReference type="Proteomes" id="UP000092840"/>
    </source>
</evidence>
<feature type="domain" description="VOC" evidence="1">
    <location>
        <begin position="2"/>
        <end position="119"/>
    </location>
</feature>
<dbReference type="EMBL" id="FLRB01000035">
    <property type="protein sequence ID" value="SBT22837.1"/>
    <property type="molecule type" value="Genomic_DNA"/>
</dbReference>
<dbReference type="OrthoDB" id="9806945at2"/>
<name>A0A1C3JW83_9GAMM</name>
<dbReference type="PROSITE" id="PS51819">
    <property type="entry name" value="VOC"/>
    <property type="match status" value="1"/>
</dbReference>
<dbReference type="InterPro" id="IPR029068">
    <property type="entry name" value="Glyas_Bleomycin-R_OHBP_Dase"/>
</dbReference>
<dbReference type="AlphaFoldDB" id="A0A1C3JW83"/>
<reference evidence="3 4" key="1">
    <citation type="submission" date="2016-06" db="EMBL/GenBank/DDBJ databases">
        <authorList>
            <person name="Rodrigo-Torres L."/>
            <person name="Arahal D.R."/>
        </authorList>
    </citation>
    <scope>NUCLEOTIDE SEQUENCE [LARGE SCALE GENOMIC DNA]</scope>
    <source>
        <strain evidence="3 4">CECT 5116</strain>
    </source>
</reference>
<dbReference type="InterPro" id="IPR037523">
    <property type="entry name" value="VOC_core"/>
</dbReference>
<accession>A0A1C3JW83</accession>
<dbReference type="Pfam" id="PF00903">
    <property type="entry name" value="Glyoxalase"/>
    <property type="match status" value="1"/>
</dbReference>
<dbReference type="Proteomes" id="UP000092840">
    <property type="component" value="Unassembled WGS sequence"/>
</dbReference>
<dbReference type="Proteomes" id="UP000092871">
    <property type="component" value="Unassembled WGS sequence"/>
</dbReference>
<dbReference type="InterPro" id="IPR004360">
    <property type="entry name" value="Glyas_Fos-R_dOase_dom"/>
</dbReference>
<sequence length="121" mass="13544">MMLSGFVLYVTSLSQSVALYSEILEQSPTRQSDDFALFVTPAGQSLRLWQQDKVIPTTNATVGGAEVVLNVGSLNELQAQWRRWQSLGLQPIQPIETLSFGETFMMTDPDGHRLRLMRLSV</sequence>
<reference evidence="2 5" key="2">
    <citation type="submission" date="2016-06" db="EMBL/GenBank/DDBJ databases">
        <authorList>
            <person name="Kjaerup R.B."/>
            <person name="Dalgaard T.S."/>
            <person name="Juul-Madsen H.R."/>
        </authorList>
    </citation>
    <scope>NUCLEOTIDE SEQUENCE [LARGE SCALE GENOMIC DNA]</scope>
    <source>
        <strain evidence="2 5">CECT 5115</strain>
    </source>
</reference>
<dbReference type="Gene3D" id="3.10.180.10">
    <property type="entry name" value="2,3-Dihydroxybiphenyl 1,2-Dioxygenase, domain 1"/>
    <property type="match status" value="1"/>
</dbReference>
<evidence type="ECO:0000313" key="2">
    <source>
        <dbReference type="EMBL" id="SBT19339.1"/>
    </source>
</evidence>
<dbReference type="SUPFAM" id="SSF54593">
    <property type="entry name" value="Glyoxalase/Bleomycin resistance protein/Dihydroxybiphenyl dioxygenase"/>
    <property type="match status" value="1"/>
</dbReference>
<dbReference type="RefSeq" id="WP_067038602.1">
    <property type="nucleotide sequence ID" value="NZ_FLRA01000035.1"/>
</dbReference>
<protein>
    <submittedName>
        <fullName evidence="2">Glyoxalase-like domain protein</fullName>
    </submittedName>
</protein>
<dbReference type="EMBL" id="FLRA01000035">
    <property type="protein sequence ID" value="SBT19339.1"/>
    <property type="molecule type" value="Genomic_DNA"/>
</dbReference>
<keyword evidence="4" id="KW-1185">Reference proteome</keyword>
<evidence type="ECO:0000259" key="1">
    <source>
        <dbReference type="PROSITE" id="PS51819"/>
    </source>
</evidence>
<evidence type="ECO:0000313" key="5">
    <source>
        <dbReference type="Proteomes" id="UP000092871"/>
    </source>
</evidence>
<proteinExistence type="predicted"/>